<evidence type="ECO:0000256" key="3">
    <source>
        <dbReference type="ARBA" id="ARBA00022448"/>
    </source>
</evidence>
<evidence type="ECO:0000256" key="5">
    <source>
        <dbReference type="ARBA" id="ARBA00022692"/>
    </source>
</evidence>
<dbReference type="Pfam" id="PF00893">
    <property type="entry name" value="Multi_Drug_Res"/>
    <property type="match status" value="1"/>
</dbReference>
<comment type="subcellular location">
    <subcellularLocation>
        <location evidence="1 9">Cell membrane</location>
        <topology evidence="1 9">Multi-pass membrane protein</topology>
    </subcellularLocation>
</comment>
<keyword evidence="5 9" id="KW-0812">Transmembrane</keyword>
<feature type="transmembrane region" description="Helical" evidence="10">
    <location>
        <begin position="33"/>
        <end position="50"/>
    </location>
</feature>
<sequence>MAWLILLASAVCEAVWAVALDRSNGFTEPVPVAVFLVGLALSMAGLGWAASSLPIGTAYAVWVGVGATLTVTYSMVTGSEGVSVAKLFFIAGIVAAVAGLKMTRSGTTDSSRPPSPDLR</sequence>
<dbReference type="EMBL" id="JAAXPC010000006">
    <property type="protein sequence ID" value="NKY02470.1"/>
    <property type="molecule type" value="Genomic_DNA"/>
</dbReference>
<keyword evidence="6 10" id="KW-1133">Transmembrane helix</keyword>
<dbReference type="InterPro" id="IPR045324">
    <property type="entry name" value="Small_multidrug_res"/>
</dbReference>
<dbReference type="SUPFAM" id="SSF103481">
    <property type="entry name" value="Multidrug resistance efflux transporter EmrE"/>
    <property type="match status" value="1"/>
</dbReference>
<name>A0A846WNV7_9ACTN</name>
<proteinExistence type="inferred from homology"/>
<evidence type="ECO:0000256" key="7">
    <source>
        <dbReference type="ARBA" id="ARBA00023136"/>
    </source>
</evidence>
<feature type="transmembrane region" description="Helical" evidence="10">
    <location>
        <begin position="57"/>
        <end position="76"/>
    </location>
</feature>
<dbReference type="InterPro" id="IPR000390">
    <property type="entry name" value="Small_drug/metabolite_transptr"/>
</dbReference>
<feature type="transmembrane region" description="Helical" evidence="10">
    <location>
        <begin position="82"/>
        <end position="100"/>
    </location>
</feature>
<evidence type="ECO:0000256" key="2">
    <source>
        <dbReference type="ARBA" id="ARBA00007822"/>
    </source>
</evidence>
<reference evidence="11 12" key="1">
    <citation type="submission" date="2020-04" db="EMBL/GenBank/DDBJ databases">
        <title>MicrobeNet Type strains.</title>
        <authorList>
            <person name="Nicholson A.C."/>
        </authorList>
    </citation>
    <scope>NUCLEOTIDE SEQUENCE [LARGE SCALE GENOMIC DNA]</scope>
    <source>
        <strain evidence="11 12">ATCC BAA-14</strain>
    </source>
</reference>
<evidence type="ECO:0000256" key="1">
    <source>
        <dbReference type="ARBA" id="ARBA00004651"/>
    </source>
</evidence>
<dbReference type="PANTHER" id="PTHR30561:SF0">
    <property type="entry name" value="GUANIDINIUM EXPORTER"/>
    <property type="match status" value="1"/>
</dbReference>
<dbReference type="Gene3D" id="1.10.3730.20">
    <property type="match status" value="1"/>
</dbReference>
<dbReference type="Proteomes" id="UP000563898">
    <property type="component" value="Unassembled WGS sequence"/>
</dbReference>
<evidence type="ECO:0000256" key="8">
    <source>
        <dbReference type="ARBA" id="ARBA00023251"/>
    </source>
</evidence>
<evidence type="ECO:0000313" key="12">
    <source>
        <dbReference type="Proteomes" id="UP000563898"/>
    </source>
</evidence>
<dbReference type="GO" id="GO:0005886">
    <property type="term" value="C:plasma membrane"/>
    <property type="evidence" value="ECO:0007669"/>
    <property type="project" value="UniProtKB-SubCell"/>
</dbReference>
<dbReference type="GO" id="GO:0022857">
    <property type="term" value="F:transmembrane transporter activity"/>
    <property type="evidence" value="ECO:0007669"/>
    <property type="project" value="InterPro"/>
</dbReference>
<evidence type="ECO:0000313" key="11">
    <source>
        <dbReference type="EMBL" id="NKY02470.1"/>
    </source>
</evidence>
<evidence type="ECO:0000256" key="4">
    <source>
        <dbReference type="ARBA" id="ARBA00022475"/>
    </source>
</evidence>
<evidence type="ECO:0000256" key="6">
    <source>
        <dbReference type="ARBA" id="ARBA00022989"/>
    </source>
</evidence>
<comment type="caution">
    <text evidence="11">The sequence shown here is derived from an EMBL/GenBank/DDBJ whole genome shotgun (WGS) entry which is preliminary data.</text>
</comment>
<protein>
    <submittedName>
        <fullName evidence="11">Multidrug efflux SMR transporter</fullName>
    </submittedName>
</protein>
<organism evidence="11 12">
    <name type="scientific">Gordonia polyisoprenivorans</name>
    <dbReference type="NCBI Taxonomy" id="84595"/>
    <lineage>
        <taxon>Bacteria</taxon>
        <taxon>Bacillati</taxon>
        <taxon>Actinomycetota</taxon>
        <taxon>Actinomycetes</taxon>
        <taxon>Mycobacteriales</taxon>
        <taxon>Gordoniaceae</taxon>
        <taxon>Gordonia</taxon>
    </lineage>
</organism>
<keyword evidence="3" id="KW-0813">Transport</keyword>
<dbReference type="GO" id="GO:0046677">
    <property type="term" value="P:response to antibiotic"/>
    <property type="evidence" value="ECO:0007669"/>
    <property type="project" value="UniProtKB-KW"/>
</dbReference>
<keyword evidence="4" id="KW-1003">Cell membrane</keyword>
<keyword evidence="8" id="KW-0046">Antibiotic resistance</keyword>
<dbReference type="RefSeq" id="WP_006372756.1">
    <property type="nucleotide sequence ID" value="NZ_CP073075.1"/>
</dbReference>
<evidence type="ECO:0000256" key="10">
    <source>
        <dbReference type="SAM" id="Phobius"/>
    </source>
</evidence>
<keyword evidence="7 10" id="KW-0472">Membrane</keyword>
<dbReference type="AlphaFoldDB" id="A0A846WNV7"/>
<dbReference type="InterPro" id="IPR037185">
    <property type="entry name" value="EmrE-like"/>
</dbReference>
<accession>A0A846WNV7</accession>
<evidence type="ECO:0000256" key="9">
    <source>
        <dbReference type="RuleBase" id="RU003942"/>
    </source>
</evidence>
<comment type="similarity">
    <text evidence="2">Belongs to the drug/metabolite transporter (DMT) superfamily. Small multidrug resistance (SMR) (TC 2.A.7.1) family. Mmr subfamily.</text>
</comment>
<gene>
    <name evidence="11" type="ORF">HGA05_12865</name>
</gene>
<dbReference type="PANTHER" id="PTHR30561">
    <property type="entry name" value="SMR FAMILY PROTON-DEPENDENT DRUG EFFLUX TRANSPORTER SUGE"/>
    <property type="match status" value="1"/>
</dbReference>